<evidence type="ECO:0000313" key="2">
    <source>
        <dbReference type="Proteomes" id="UP000649617"/>
    </source>
</evidence>
<keyword evidence="2" id="KW-1185">Reference proteome</keyword>
<comment type="caution">
    <text evidence="1">The sequence shown here is derived from an EMBL/GenBank/DDBJ whole genome shotgun (WGS) entry which is preliminary data.</text>
</comment>
<sequence length="243" mass="26787">MANLLNDADVVDVEAYDWLIADTSRPDFGDRVTDEEIDEAVVLRDSAIIGRAGEEVYAKWANWLMQKEKTKGDARANDSWTSNPGLACFGLREFAIDDWPLIGPRAVKEYLEAVRNGSTDMTAYHLTWLQASGVSQSSGADMLRVGLGIDQLDLSNIFVAELAVRRLIQIETAVARNPASPDYTGPELLMEQSVGATGQAVTLTFNNWVASKLKDRANVQKLTRLYKEEFGGNRGSVPTSEEK</sequence>
<accession>A0A812SEK1</accession>
<proteinExistence type="predicted"/>
<protein>
    <submittedName>
        <fullName evidence="1">Uncharacterized protein</fullName>
    </submittedName>
</protein>
<evidence type="ECO:0000313" key="1">
    <source>
        <dbReference type="EMBL" id="CAE7476569.1"/>
    </source>
</evidence>
<dbReference type="OrthoDB" id="10639965at2759"/>
<dbReference type="AlphaFoldDB" id="A0A812SEK1"/>
<dbReference type="EMBL" id="CAJNIZ010024369">
    <property type="protein sequence ID" value="CAE7476569.1"/>
    <property type="molecule type" value="Genomic_DNA"/>
</dbReference>
<reference evidence="1" key="1">
    <citation type="submission" date="2021-02" db="EMBL/GenBank/DDBJ databases">
        <authorList>
            <person name="Dougan E. K."/>
            <person name="Rhodes N."/>
            <person name="Thang M."/>
            <person name="Chan C."/>
        </authorList>
    </citation>
    <scope>NUCLEOTIDE SEQUENCE</scope>
</reference>
<gene>
    <name evidence="1" type="ORF">SPIL2461_LOCUS12125</name>
</gene>
<name>A0A812SEK1_SYMPI</name>
<organism evidence="1 2">
    <name type="scientific">Symbiodinium pilosum</name>
    <name type="common">Dinoflagellate</name>
    <dbReference type="NCBI Taxonomy" id="2952"/>
    <lineage>
        <taxon>Eukaryota</taxon>
        <taxon>Sar</taxon>
        <taxon>Alveolata</taxon>
        <taxon>Dinophyceae</taxon>
        <taxon>Suessiales</taxon>
        <taxon>Symbiodiniaceae</taxon>
        <taxon>Symbiodinium</taxon>
    </lineage>
</organism>
<dbReference type="Proteomes" id="UP000649617">
    <property type="component" value="Unassembled WGS sequence"/>
</dbReference>